<dbReference type="EMBL" id="JBDFQZ010000007">
    <property type="protein sequence ID" value="KAK9705378.1"/>
    <property type="molecule type" value="Genomic_DNA"/>
</dbReference>
<dbReference type="GO" id="GO:0004674">
    <property type="term" value="F:protein serine/threonine kinase activity"/>
    <property type="evidence" value="ECO:0007669"/>
    <property type="project" value="TreeGrafter"/>
</dbReference>
<organism evidence="4 5">
    <name type="scientific">Saponaria officinalis</name>
    <name type="common">Common soapwort</name>
    <name type="synonym">Lychnis saponaria</name>
    <dbReference type="NCBI Taxonomy" id="3572"/>
    <lineage>
        <taxon>Eukaryota</taxon>
        <taxon>Viridiplantae</taxon>
        <taxon>Streptophyta</taxon>
        <taxon>Embryophyta</taxon>
        <taxon>Tracheophyta</taxon>
        <taxon>Spermatophyta</taxon>
        <taxon>Magnoliopsida</taxon>
        <taxon>eudicotyledons</taxon>
        <taxon>Gunneridae</taxon>
        <taxon>Pentapetalae</taxon>
        <taxon>Caryophyllales</taxon>
        <taxon>Caryophyllaceae</taxon>
        <taxon>Caryophylleae</taxon>
        <taxon>Saponaria</taxon>
    </lineage>
</organism>
<protein>
    <recommendedName>
        <fullName evidence="3">Protein kinase domain-containing protein</fullName>
    </recommendedName>
</protein>
<gene>
    <name evidence="4" type="ORF">RND81_07G052100</name>
</gene>
<dbReference type="GO" id="GO:0005886">
    <property type="term" value="C:plasma membrane"/>
    <property type="evidence" value="ECO:0007669"/>
    <property type="project" value="TreeGrafter"/>
</dbReference>
<dbReference type="InterPro" id="IPR000719">
    <property type="entry name" value="Prot_kinase_dom"/>
</dbReference>
<dbReference type="GO" id="GO:0007166">
    <property type="term" value="P:cell surface receptor signaling pathway"/>
    <property type="evidence" value="ECO:0007669"/>
    <property type="project" value="InterPro"/>
</dbReference>
<keyword evidence="5" id="KW-1185">Reference proteome</keyword>
<dbReference type="PANTHER" id="PTHR27005:SF468">
    <property type="entry name" value="OS01G0310500 PROTEIN"/>
    <property type="match status" value="1"/>
</dbReference>
<reference evidence="4" key="1">
    <citation type="submission" date="2024-03" db="EMBL/GenBank/DDBJ databases">
        <title>WGS assembly of Saponaria officinalis var. Norfolk2.</title>
        <authorList>
            <person name="Jenkins J."/>
            <person name="Shu S."/>
            <person name="Grimwood J."/>
            <person name="Barry K."/>
            <person name="Goodstein D."/>
            <person name="Schmutz J."/>
            <person name="Leebens-Mack J."/>
            <person name="Osbourn A."/>
        </authorList>
    </citation>
    <scope>NUCLEOTIDE SEQUENCE [LARGE SCALE GENOMIC DNA]</scope>
    <source>
        <strain evidence="4">JIC</strain>
    </source>
</reference>
<keyword evidence="1" id="KW-0547">Nucleotide-binding</keyword>
<evidence type="ECO:0000256" key="1">
    <source>
        <dbReference type="ARBA" id="ARBA00022741"/>
    </source>
</evidence>
<dbReference type="InterPro" id="IPR001245">
    <property type="entry name" value="Ser-Thr/Tyr_kinase_cat_dom"/>
</dbReference>
<name>A0AAW1JND3_SAPOF</name>
<evidence type="ECO:0000313" key="5">
    <source>
        <dbReference type="Proteomes" id="UP001443914"/>
    </source>
</evidence>
<evidence type="ECO:0000313" key="4">
    <source>
        <dbReference type="EMBL" id="KAK9705378.1"/>
    </source>
</evidence>
<keyword evidence="2" id="KW-0067">ATP-binding</keyword>
<dbReference type="InterPro" id="IPR045274">
    <property type="entry name" value="WAK-like"/>
</dbReference>
<evidence type="ECO:0000256" key="2">
    <source>
        <dbReference type="ARBA" id="ARBA00022840"/>
    </source>
</evidence>
<dbReference type="Gene3D" id="1.10.510.10">
    <property type="entry name" value="Transferase(Phosphotransferase) domain 1"/>
    <property type="match status" value="1"/>
</dbReference>
<evidence type="ECO:0000259" key="3">
    <source>
        <dbReference type="PROSITE" id="PS50011"/>
    </source>
</evidence>
<dbReference type="InterPro" id="IPR011009">
    <property type="entry name" value="Kinase-like_dom_sf"/>
</dbReference>
<proteinExistence type="predicted"/>
<dbReference type="PROSITE" id="PS50011">
    <property type="entry name" value="PROTEIN_KINASE_DOM"/>
    <property type="match status" value="1"/>
</dbReference>
<dbReference type="Pfam" id="PF07714">
    <property type="entry name" value="PK_Tyr_Ser-Thr"/>
    <property type="match status" value="1"/>
</dbReference>
<dbReference type="AlphaFoldDB" id="A0AAW1JND3"/>
<dbReference type="PIRSF" id="PIRSF000654">
    <property type="entry name" value="Integrin-linked_kinase"/>
    <property type="match status" value="1"/>
</dbReference>
<dbReference type="PANTHER" id="PTHR27005">
    <property type="entry name" value="WALL-ASSOCIATED RECEPTOR KINASE-LIKE 21"/>
    <property type="match status" value="1"/>
</dbReference>
<dbReference type="Gene3D" id="3.30.200.20">
    <property type="entry name" value="Phosphorylase Kinase, domain 1"/>
    <property type="match status" value="1"/>
</dbReference>
<dbReference type="Proteomes" id="UP001443914">
    <property type="component" value="Unassembled WGS sequence"/>
</dbReference>
<accession>A0AAW1JND3</accession>
<dbReference type="SUPFAM" id="SSF56112">
    <property type="entry name" value="Protein kinase-like (PK-like)"/>
    <property type="match status" value="1"/>
</dbReference>
<comment type="caution">
    <text evidence="4">The sequence shown here is derived from an EMBL/GenBank/DDBJ whole genome shotgun (WGS) entry which is preliminary data.</text>
</comment>
<sequence length="307" mass="35051">MGQAKSKSKNKKINEVQQKFKSKEEYFIKNGGILWEKQMALSQGQDIGTFDDRIVAIKTAQEALPNPKLVDRFLTDASIRMVTCHSEMVMIYGCCLQTCVPMIVYEFYPNKDLLTRLKLLKWRDRLRVAADIAYALSYMHNALSKPLVYRDVMTFRVLLDSSFHVKLSDFGYSVAITPGNKEQKWPVQGTPGYIDPEYIETREVTKKCDVYSFGVLMLELITARDPVKMTKCGKDLVDEFASTVERNGGMEMIDNIVTEEGDMDEIRLFTTLALTCVAKKGEERPNMISVVEDLWRIHDHGNLSCGR</sequence>
<dbReference type="GO" id="GO:0005524">
    <property type="term" value="F:ATP binding"/>
    <property type="evidence" value="ECO:0007669"/>
    <property type="project" value="UniProtKB-KW"/>
</dbReference>
<feature type="domain" description="Protein kinase" evidence="3">
    <location>
        <begin position="1"/>
        <end position="303"/>
    </location>
</feature>